<gene>
    <name evidence="2" type="ORF">GGE60_003573</name>
</gene>
<dbReference type="PANTHER" id="PTHR12110">
    <property type="entry name" value="HYDROXYPYRUVATE ISOMERASE"/>
    <property type="match status" value="1"/>
</dbReference>
<dbReference type="Proteomes" id="UP000543836">
    <property type="component" value="Unassembled WGS sequence"/>
</dbReference>
<keyword evidence="2" id="KW-0413">Isomerase</keyword>
<dbReference type="InterPro" id="IPR013022">
    <property type="entry name" value="Xyl_isomerase-like_TIM-brl"/>
</dbReference>
<proteinExistence type="predicted"/>
<dbReference type="EMBL" id="JACIIG010000008">
    <property type="protein sequence ID" value="MBB4569449.1"/>
    <property type="molecule type" value="Genomic_DNA"/>
</dbReference>
<keyword evidence="3" id="KW-1185">Reference proteome</keyword>
<feature type="domain" description="Xylose isomerase-like TIM barrel" evidence="1">
    <location>
        <begin position="2"/>
        <end position="83"/>
    </location>
</feature>
<dbReference type="GO" id="GO:0016853">
    <property type="term" value="F:isomerase activity"/>
    <property type="evidence" value="ECO:0007669"/>
    <property type="project" value="UniProtKB-KW"/>
</dbReference>
<dbReference type="SUPFAM" id="SSF51658">
    <property type="entry name" value="Xylose isomerase-like"/>
    <property type="match status" value="1"/>
</dbReference>
<dbReference type="Pfam" id="PF01261">
    <property type="entry name" value="AP_endonuc_2"/>
    <property type="match status" value="1"/>
</dbReference>
<dbReference type="InterPro" id="IPR050312">
    <property type="entry name" value="IolE/XylAMocC-like"/>
</dbReference>
<dbReference type="InterPro" id="IPR036237">
    <property type="entry name" value="Xyl_isomerase-like_sf"/>
</dbReference>
<dbReference type="Gene3D" id="3.20.20.150">
    <property type="entry name" value="Divalent-metal-dependent TIM barrel enzymes"/>
    <property type="match status" value="1"/>
</dbReference>
<sequence length="102" mass="11237">MNGLIAATEASGLTFAIENWPGPKDNFVGTTPHGWQQLFERIKSPRFGLEFDPSHLLRIGVDPFAALAQVRDRIAILHAKDTAIDAERLQTVGYHGKGWVAI</sequence>
<organism evidence="2 3">
    <name type="scientific">Rhizobium leucaenae</name>
    <dbReference type="NCBI Taxonomy" id="29450"/>
    <lineage>
        <taxon>Bacteria</taxon>
        <taxon>Pseudomonadati</taxon>
        <taxon>Pseudomonadota</taxon>
        <taxon>Alphaproteobacteria</taxon>
        <taxon>Hyphomicrobiales</taxon>
        <taxon>Rhizobiaceae</taxon>
        <taxon>Rhizobium/Agrobacterium group</taxon>
        <taxon>Rhizobium</taxon>
    </lineage>
</organism>
<comment type="caution">
    <text evidence="2">The sequence shown here is derived from an EMBL/GenBank/DDBJ whole genome shotgun (WGS) entry which is preliminary data.</text>
</comment>
<dbReference type="AlphaFoldDB" id="A0A7W6ZVJ3"/>
<evidence type="ECO:0000313" key="3">
    <source>
        <dbReference type="Proteomes" id="UP000543836"/>
    </source>
</evidence>
<dbReference type="PANTHER" id="PTHR12110:SF21">
    <property type="entry name" value="XYLOSE ISOMERASE-LIKE TIM BARREL DOMAIN-CONTAINING PROTEIN"/>
    <property type="match status" value="1"/>
</dbReference>
<evidence type="ECO:0000313" key="2">
    <source>
        <dbReference type="EMBL" id="MBB4569449.1"/>
    </source>
</evidence>
<reference evidence="2 3" key="1">
    <citation type="submission" date="2020-08" db="EMBL/GenBank/DDBJ databases">
        <title>Genomic Encyclopedia of Type Strains, Phase IV (KMG-V): Genome sequencing to study the core and pangenomes of soil and plant-associated prokaryotes.</title>
        <authorList>
            <person name="Whitman W."/>
        </authorList>
    </citation>
    <scope>NUCLEOTIDE SEQUENCE [LARGE SCALE GENOMIC DNA]</scope>
    <source>
        <strain evidence="2 3">SEMIA 492</strain>
    </source>
</reference>
<protein>
    <submittedName>
        <fullName evidence="2">Sugar phosphate isomerase/epimerase</fullName>
    </submittedName>
</protein>
<evidence type="ECO:0000259" key="1">
    <source>
        <dbReference type="Pfam" id="PF01261"/>
    </source>
</evidence>
<name>A0A7W6ZVJ3_9HYPH</name>
<accession>A0A7W6ZVJ3</accession>